<organism evidence="1">
    <name type="scientific">marine sediment metagenome</name>
    <dbReference type="NCBI Taxonomy" id="412755"/>
    <lineage>
        <taxon>unclassified sequences</taxon>
        <taxon>metagenomes</taxon>
        <taxon>ecological metagenomes</taxon>
    </lineage>
</organism>
<dbReference type="EMBL" id="LAZR01017711">
    <property type="protein sequence ID" value="KKL99293.1"/>
    <property type="molecule type" value="Genomic_DNA"/>
</dbReference>
<reference evidence="1" key="1">
    <citation type="journal article" date="2015" name="Nature">
        <title>Complex archaea that bridge the gap between prokaryotes and eukaryotes.</title>
        <authorList>
            <person name="Spang A."/>
            <person name="Saw J.H."/>
            <person name="Jorgensen S.L."/>
            <person name="Zaremba-Niedzwiedzka K."/>
            <person name="Martijn J."/>
            <person name="Lind A.E."/>
            <person name="van Eijk R."/>
            <person name="Schleper C."/>
            <person name="Guy L."/>
            <person name="Ettema T.J."/>
        </authorList>
    </citation>
    <scope>NUCLEOTIDE SEQUENCE</scope>
</reference>
<gene>
    <name evidence="1" type="ORF">LCGC14_1815860</name>
</gene>
<evidence type="ECO:0000313" key="1">
    <source>
        <dbReference type="EMBL" id="KKL99293.1"/>
    </source>
</evidence>
<proteinExistence type="predicted"/>
<protein>
    <submittedName>
        <fullName evidence="1">Uncharacterized protein</fullName>
    </submittedName>
</protein>
<sequence>MKIDLSNPDPATRFYFDVEDESRGWVEIRIPSPEKLTKIDKLTTKKTMKYRGGQSYPVEEVNMPMKNRLLWDEFISNWGVVVDEKGETVECTTDNKEILMKTVVKFAFFVGKKIEELSENMSNYEDVEKNLPST</sequence>
<dbReference type="AlphaFoldDB" id="A0A0F9GKI3"/>
<name>A0A0F9GKI3_9ZZZZ</name>
<comment type="caution">
    <text evidence="1">The sequence shown here is derived from an EMBL/GenBank/DDBJ whole genome shotgun (WGS) entry which is preliminary data.</text>
</comment>
<accession>A0A0F9GKI3</accession>